<reference evidence="10 11" key="1">
    <citation type="journal article" date="2024" name="IMA Fungus">
        <title>IMA Genome - F19 : A genome assembly and annotation guide to empower mycologists, including annotated draft genome sequences of Ceratocystis pirilliformis, Diaporthe australafricana, Fusarium ophioides, Paecilomyces lecythidis, and Sporothrix stenoceras.</title>
        <authorList>
            <person name="Aylward J."/>
            <person name="Wilson A.M."/>
            <person name="Visagie C.M."/>
            <person name="Spraker J."/>
            <person name="Barnes I."/>
            <person name="Buitendag C."/>
            <person name="Ceriani C."/>
            <person name="Del Mar Angel L."/>
            <person name="du Plessis D."/>
            <person name="Fuchs T."/>
            <person name="Gasser K."/>
            <person name="Kramer D."/>
            <person name="Li W."/>
            <person name="Munsamy K."/>
            <person name="Piso A."/>
            <person name="Price J.L."/>
            <person name="Sonnekus B."/>
            <person name="Thomas C."/>
            <person name="van der Nest A."/>
            <person name="van Dijk A."/>
            <person name="van Heerden A."/>
            <person name="van Vuuren N."/>
            <person name="Yilmaz N."/>
            <person name="Duong T.A."/>
            <person name="van der Merwe N.A."/>
            <person name="Wingfield M.J."/>
            <person name="Wingfield B.D."/>
        </authorList>
    </citation>
    <scope>NUCLEOTIDE SEQUENCE [LARGE SCALE GENOMIC DNA]</scope>
    <source>
        <strain evidence="10 11">CMW 12675</strain>
    </source>
</reference>
<keyword evidence="11" id="KW-1185">Reference proteome</keyword>
<feature type="compositionally biased region" description="Low complexity" evidence="8">
    <location>
        <begin position="537"/>
        <end position="553"/>
    </location>
</feature>
<dbReference type="PROSITE" id="PS00107">
    <property type="entry name" value="PROTEIN_KINASE_ATP"/>
    <property type="match status" value="1"/>
</dbReference>
<keyword evidence="10" id="KW-0808">Transferase</keyword>
<evidence type="ECO:0000256" key="7">
    <source>
        <dbReference type="PROSITE-ProRule" id="PRU10141"/>
    </source>
</evidence>
<proteinExistence type="predicted"/>
<evidence type="ECO:0000256" key="8">
    <source>
        <dbReference type="SAM" id="MobiDB-lite"/>
    </source>
</evidence>
<dbReference type="SMART" id="SM00220">
    <property type="entry name" value="S_TKc"/>
    <property type="match status" value="1"/>
</dbReference>
<dbReference type="InterPro" id="IPR011009">
    <property type="entry name" value="Kinase-like_dom_sf"/>
</dbReference>
<dbReference type="InterPro" id="IPR045269">
    <property type="entry name" value="Atg1-like"/>
</dbReference>
<keyword evidence="2" id="KW-0813">Transport</keyword>
<dbReference type="CDD" id="cd13993">
    <property type="entry name" value="STKc_Pat1_like"/>
    <property type="match status" value="1"/>
</dbReference>
<dbReference type="InterPro" id="IPR008271">
    <property type="entry name" value="Ser/Thr_kinase_AS"/>
</dbReference>
<protein>
    <recommendedName>
        <fullName evidence="6">Autophagy-related protein 1</fullName>
    </recommendedName>
</protein>
<gene>
    <name evidence="10" type="primary">SKS1</name>
    <name evidence="10" type="ORF">Cpir12675_002545</name>
</gene>
<dbReference type="Gene3D" id="1.10.510.10">
    <property type="entry name" value="Transferase(Phosphotransferase) domain 1"/>
    <property type="match status" value="1"/>
</dbReference>
<evidence type="ECO:0000313" key="10">
    <source>
        <dbReference type="EMBL" id="KAL1896966.1"/>
    </source>
</evidence>
<evidence type="ECO:0000259" key="9">
    <source>
        <dbReference type="PROSITE" id="PS50011"/>
    </source>
</evidence>
<evidence type="ECO:0000313" key="11">
    <source>
        <dbReference type="Proteomes" id="UP001583280"/>
    </source>
</evidence>
<dbReference type="PROSITE" id="PS50011">
    <property type="entry name" value="PROTEIN_KINASE_DOM"/>
    <property type="match status" value="1"/>
</dbReference>
<dbReference type="EMBL" id="JAWDJO010000051">
    <property type="protein sequence ID" value="KAL1896966.1"/>
    <property type="molecule type" value="Genomic_DNA"/>
</dbReference>
<evidence type="ECO:0000256" key="4">
    <source>
        <dbReference type="ARBA" id="ARBA00022840"/>
    </source>
</evidence>
<organism evidence="10 11">
    <name type="scientific">Ceratocystis pirilliformis</name>
    <dbReference type="NCBI Taxonomy" id="259994"/>
    <lineage>
        <taxon>Eukaryota</taxon>
        <taxon>Fungi</taxon>
        <taxon>Dikarya</taxon>
        <taxon>Ascomycota</taxon>
        <taxon>Pezizomycotina</taxon>
        <taxon>Sordariomycetes</taxon>
        <taxon>Hypocreomycetidae</taxon>
        <taxon>Microascales</taxon>
        <taxon>Ceratocystidaceae</taxon>
        <taxon>Ceratocystis</taxon>
    </lineage>
</organism>
<accession>A0ABR3ZA53</accession>
<evidence type="ECO:0000256" key="1">
    <source>
        <dbReference type="ARBA" id="ARBA00004623"/>
    </source>
</evidence>
<dbReference type="InterPro" id="IPR017441">
    <property type="entry name" value="Protein_kinase_ATP_BS"/>
</dbReference>
<dbReference type="Pfam" id="PF00069">
    <property type="entry name" value="Pkinase"/>
    <property type="match status" value="1"/>
</dbReference>
<sequence>MHHVQQRINSRFHYAAVDAPSVCGNSMPCFRPCSPVDSGYGSCPPANLMSVPPTGNNLLCTPPLPADRIGMILRVPNHDLKLRLLSIIGTGAYGVVYLAQAIDTDKNYAVKVLNKFTAEGQPLDQRQADFQRREIRLHARVQHHPAIVSMYAIIDNVDCTYVVMEYCSEGDLFHNIAELGRYEGCNEEARGIFLQLVGAVMYCHERGIFHRDLKPENVLVTNNGQEVKLADFGLATSSAYSGDYGCGSTFYMSPECLDVWSEKKYNCAANDTWGLGVILVNLMCGRNPWKQASSEDSRYRLFLKNPDFLQGILPITPEFNHILGRIFARNPNDRATLPEIFDMVEKCPAFTAVSAPANTKASSVAAVLTNYPSPPQSVSSEGNEQKEDEDMCDDEQTTYYEAESHVNAISVSGAEPKLINDHGSQRVLTPETAFQAHSSVLTPQIAATAAAEPFVSIVNAEYHPTYAAGYAATASPADAQFFPAPVAYNHMQPQQFWGSDAIYQHSLQPLPDFQTKMASLQHAAAYACPITPPPEPQQQLHSYPQQPQPQQQPRSGWVFPLFNFQFSASQISGVGVVPHGGISPLNLLTHHC</sequence>
<keyword evidence="10" id="KW-0723">Serine/threonine-protein kinase</keyword>
<evidence type="ECO:0000256" key="6">
    <source>
        <dbReference type="ARBA" id="ARBA00030237"/>
    </source>
</evidence>
<evidence type="ECO:0000256" key="2">
    <source>
        <dbReference type="ARBA" id="ARBA00022448"/>
    </source>
</evidence>
<comment type="caution">
    <text evidence="10">The sequence shown here is derived from an EMBL/GenBank/DDBJ whole genome shotgun (WGS) entry which is preliminary data.</text>
</comment>
<dbReference type="PANTHER" id="PTHR24348">
    <property type="entry name" value="SERINE/THREONINE-PROTEIN KINASE UNC-51-RELATED"/>
    <property type="match status" value="1"/>
</dbReference>
<feature type="domain" description="Protein kinase" evidence="9">
    <location>
        <begin position="82"/>
        <end position="350"/>
    </location>
</feature>
<dbReference type="GO" id="GO:0004674">
    <property type="term" value="F:protein serine/threonine kinase activity"/>
    <property type="evidence" value="ECO:0007669"/>
    <property type="project" value="UniProtKB-KW"/>
</dbReference>
<dbReference type="Proteomes" id="UP001583280">
    <property type="component" value="Unassembled WGS sequence"/>
</dbReference>
<keyword evidence="5" id="KW-0072">Autophagy</keyword>
<keyword evidence="10" id="KW-0418">Kinase</keyword>
<keyword evidence="4 7" id="KW-0067">ATP-binding</keyword>
<evidence type="ECO:0000256" key="5">
    <source>
        <dbReference type="ARBA" id="ARBA00023006"/>
    </source>
</evidence>
<evidence type="ECO:0000256" key="3">
    <source>
        <dbReference type="ARBA" id="ARBA00022741"/>
    </source>
</evidence>
<dbReference type="InterPro" id="IPR000719">
    <property type="entry name" value="Prot_kinase_dom"/>
</dbReference>
<dbReference type="PROSITE" id="PS00108">
    <property type="entry name" value="PROTEIN_KINASE_ST"/>
    <property type="match status" value="1"/>
</dbReference>
<comment type="subcellular location">
    <subcellularLocation>
        <location evidence="1">Preautophagosomal structure membrane</location>
        <topology evidence="1">Peripheral membrane protein</topology>
    </subcellularLocation>
</comment>
<keyword evidence="3 7" id="KW-0547">Nucleotide-binding</keyword>
<feature type="region of interest" description="Disordered" evidence="8">
    <location>
        <begin position="534"/>
        <end position="553"/>
    </location>
</feature>
<name>A0ABR3ZA53_9PEZI</name>
<feature type="binding site" evidence="7">
    <location>
        <position position="111"/>
    </location>
    <ligand>
        <name>ATP</name>
        <dbReference type="ChEBI" id="CHEBI:30616"/>
    </ligand>
</feature>
<dbReference type="SUPFAM" id="SSF56112">
    <property type="entry name" value="Protein kinase-like (PK-like)"/>
    <property type="match status" value="1"/>
</dbReference>
<dbReference type="PANTHER" id="PTHR24348:SF68">
    <property type="entry name" value="SERINE_THREONINE-PROTEIN KINASE ATG1C"/>
    <property type="match status" value="1"/>
</dbReference>